<proteinExistence type="predicted"/>
<dbReference type="AlphaFoldDB" id="A0A2G2XL29"/>
<dbReference type="PANTHER" id="PTHR11945:SF535">
    <property type="entry name" value="AGAMOUS-LIKE MADS-BOX PROTEIN AGL29"/>
    <property type="match status" value="1"/>
</dbReference>
<dbReference type="GO" id="GO:0000978">
    <property type="term" value="F:RNA polymerase II cis-regulatory region sequence-specific DNA binding"/>
    <property type="evidence" value="ECO:0007669"/>
    <property type="project" value="TreeGrafter"/>
</dbReference>
<evidence type="ECO:0000313" key="8">
    <source>
        <dbReference type="EMBL" id="PHT58195.1"/>
    </source>
</evidence>
<protein>
    <recommendedName>
        <fullName evidence="7">MADS-box domain-containing protein</fullName>
    </recommendedName>
</protein>
<feature type="coiled-coil region" evidence="6">
    <location>
        <begin position="99"/>
        <end position="145"/>
    </location>
</feature>
<dbReference type="EMBL" id="MLFT02000001">
    <property type="protein sequence ID" value="PHT58195.1"/>
    <property type="molecule type" value="Genomic_DNA"/>
</dbReference>
<accession>A0A2G2XL29</accession>
<dbReference type="InterPro" id="IPR002100">
    <property type="entry name" value="TF_MADSbox"/>
</dbReference>
<keyword evidence="9" id="KW-1185">Reference proteome</keyword>
<evidence type="ECO:0000256" key="5">
    <source>
        <dbReference type="ARBA" id="ARBA00023242"/>
    </source>
</evidence>
<organism evidence="8 9">
    <name type="scientific">Capsicum baccatum</name>
    <name type="common">Peruvian pepper</name>
    <dbReference type="NCBI Taxonomy" id="33114"/>
    <lineage>
        <taxon>Eukaryota</taxon>
        <taxon>Viridiplantae</taxon>
        <taxon>Streptophyta</taxon>
        <taxon>Embryophyta</taxon>
        <taxon>Tracheophyta</taxon>
        <taxon>Spermatophyta</taxon>
        <taxon>Magnoliopsida</taxon>
        <taxon>eudicotyledons</taxon>
        <taxon>Gunneridae</taxon>
        <taxon>Pentapetalae</taxon>
        <taxon>asterids</taxon>
        <taxon>lamiids</taxon>
        <taxon>Solanales</taxon>
        <taxon>Solanaceae</taxon>
        <taxon>Solanoideae</taxon>
        <taxon>Capsiceae</taxon>
        <taxon>Capsicum</taxon>
    </lineage>
</organism>
<dbReference type="OrthoDB" id="1896642at2759"/>
<evidence type="ECO:0000256" key="2">
    <source>
        <dbReference type="ARBA" id="ARBA00023015"/>
    </source>
</evidence>
<keyword evidence="3" id="KW-0238">DNA-binding</keyword>
<sequence>MDKRGGKGRQKIEIKLIESKEARTVAFSKRKNGLGKKAKEYSNLTGADTGFILFTQAEKPHSYGSPSIEKVIDKFHELKQNDSLQNHTNMRKINVFEAFEDLRKEVQAFKEKYLDLKISIDKHTLENRLKQFEAYKSRLDKIKKEIKGDVPGEQFKFISEVALDLEEMSS</sequence>
<evidence type="ECO:0000313" key="9">
    <source>
        <dbReference type="Proteomes" id="UP000224567"/>
    </source>
</evidence>
<evidence type="ECO:0000259" key="7">
    <source>
        <dbReference type="PROSITE" id="PS50066"/>
    </source>
</evidence>
<dbReference type="Pfam" id="PF00319">
    <property type="entry name" value="SRF-TF"/>
    <property type="match status" value="1"/>
</dbReference>
<evidence type="ECO:0000256" key="3">
    <source>
        <dbReference type="ARBA" id="ARBA00023125"/>
    </source>
</evidence>
<reference evidence="8 9" key="1">
    <citation type="journal article" date="2017" name="Genome Biol.">
        <title>New reference genome sequences of hot pepper reveal the massive evolution of plant disease-resistance genes by retroduplication.</title>
        <authorList>
            <person name="Kim S."/>
            <person name="Park J."/>
            <person name="Yeom S.I."/>
            <person name="Kim Y.M."/>
            <person name="Seo E."/>
            <person name="Kim K.T."/>
            <person name="Kim M.S."/>
            <person name="Lee J.M."/>
            <person name="Cheong K."/>
            <person name="Shin H.S."/>
            <person name="Kim S.B."/>
            <person name="Han K."/>
            <person name="Lee J."/>
            <person name="Park M."/>
            <person name="Lee H.A."/>
            <person name="Lee H.Y."/>
            <person name="Lee Y."/>
            <person name="Oh S."/>
            <person name="Lee J.H."/>
            <person name="Choi E."/>
            <person name="Choi E."/>
            <person name="Lee S.E."/>
            <person name="Jeon J."/>
            <person name="Kim H."/>
            <person name="Choi G."/>
            <person name="Song H."/>
            <person name="Lee J."/>
            <person name="Lee S.C."/>
            <person name="Kwon J.K."/>
            <person name="Lee H.Y."/>
            <person name="Koo N."/>
            <person name="Hong Y."/>
            <person name="Kim R.W."/>
            <person name="Kang W.H."/>
            <person name="Huh J.H."/>
            <person name="Kang B.C."/>
            <person name="Yang T.J."/>
            <person name="Lee Y.H."/>
            <person name="Bennetzen J.L."/>
            <person name="Choi D."/>
        </authorList>
    </citation>
    <scope>NUCLEOTIDE SEQUENCE [LARGE SCALE GENOMIC DNA]</scope>
    <source>
        <strain evidence="9">cv. PBC81</strain>
    </source>
</reference>
<gene>
    <name evidence="8" type="ORF">CQW23_00558</name>
</gene>
<keyword evidence="2" id="KW-0805">Transcription regulation</keyword>
<dbReference type="PANTHER" id="PTHR11945">
    <property type="entry name" value="MADS BOX PROTEIN"/>
    <property type="match status" value="1"/>
</dbReference>
<keyword evidence="4" id="KW-0804">Transcription</keyword>
<dbReference type="GO" id="GO:0005634">
    <property type="term" value="C:nucleus"/>
    <property type="evidence" value="ECO:0007669"/>
    <property type="project" value="UniProtKB-SubCell"/>
</dbReference>
<evidence type="ECO:0000256" key="4">
    <source>
        <dbReference type="ARBA" id="ARBA00023163"/>
    </source>
</evidence>
<keyword evidence="5" id="KW-0539">Nucleus</keyword>
<evidence type="ECO:0000256" key="1">
    <source>
        <dbReference type="ARBA" id="ARBA00004123"/>
    </source>
</evidence>
<comment type="subcellular location">
    <subcellularLocation>
        <location evidence="1">Nucleus</location>
    </subcellularLocation>
</comment>
<feature type="domain" description="MADS-box" evidence="7">
    <location>
        <begin position="7"/>
        <end position="67"/>
    </location>
</feature>
<evidence type="ECO:0000256" key="6">
    <source>
        <dbReference type="SAM" id="Coils"/>
    </source>
</evidence>
<dbReference type="Gene3D" id="3.40.1810.10">
    <property type="entry name" value="Transcription factor, MADS-box"/>
    <property type="match status" value="1"/>
</dbReference>
<name>A0A2G2XL29_CAPBA</name>
<dbReference type="STRING" id="33114.A0A2G2XL29"/>
<dbReference type="PROSITE" id="PS50066">
    <property type="entry name" value="MADS_BOX_2"/>
    <property type="match status" value="1"/>
</dbReference>
<dbReference type="PRINTS" id="PR00404">
    <property type="entry name" value="MADSDOMAIN"/>
</dbReference>
<dbReference type="GO" id="GO:0046983">
    <property type="term" value="F:protein dimerization activity"/>
    <property type="evidence" value="ECO:0007669"/>
    <property type="project" value="InterPro"/>
</dbReference>
<dbReference type="GO" id="GO:0000981">
    <property type="term" value="F:DNA-binding transcription factor activity, RNA polymerase II-specific"/>
    <property type="evidence" value="ECO:0007669"/>
    <property type="project" value="TreeGrafter"/>
</dbReference>
<dbReference type="InterPro" id="IPR036879">
    <property type="entry name" value="TF_MADSbox_sf"/>
</dbReference>
<reference evidence="9" key="2">
    <citation type="journal article" date="2017" name="J. Anim. Genet.">
        <title>Multiple reference genome sequences of hot pepper reveal the massive evolution of plant disease resistance genes by retroduplication.</title>
        <authorList>
            <person name="Kim S."/>
            <person name="Park J."/>
            <person name="Yeom S.-I."/>
            <person name="Kim Y.-M."/>
            <person name="Seo E."/>
            <person name="Kim K.-T."/>
            <person name="Kim M.-S."/>
            <person name="Lee J.M."/>
            <person name="Cheong K."/>
            <person name="Shin H.-S."/>
            <person name="Kim S.-B."/>
            <person name="Han K."/>
            <person name="Lee J."/>
            <person name="Park M."/>
            <person name="Lee H.-A."/>
            <person name="Lee H.-Y."/>
            <person name="Lee Y."/>
            <person name="Oh S."/>
            <person name="Lee J.H."/>
            <person name="Choi E."/>
            <person name="Choi E."/>
            <person name="Lee S.E."/>
            <person name="Jeon J."/>
            <person name="Kim H."/>
            <person name="Choi G."/>
            <person name="Song H."/>
            <person name="Lee J."/>
            <person name="Lee S.-C."/>
            <person name="Kwon J.-K."/>
            <person name="Lee H.-Y."/>
            <person name="Koo N."/>
            <person name="Hong Y."/>
            <person name="Kim R.W."/>
            <person name="Kang W.-H."/>
            <person name="Huh J.H."/>
            <person name="Kang B.-C."/>
            <person name="Yang T.-J."/>
            <person name="Lee Y.-H."/>
            <person name="Bennetzen J.L."/>
            <person name="Choi D."/>
        </authorList>
    </citation>
    <scope>NUCLEOTIDE SEQUENCE [LARGE SCALE GENOMIC DNA]</scope>
    <source>
        <strain evidence="9">cv. PBC81</strain>
    </source>
</reference>
<dbReference type="Proteomes" id="UP000224567">
    <property type="component" value="Unassembled WGS sequence"/>
</dbReference>
<keyword evidence="6" id="KW-0175">Coiled coil</keyword>
<dbReference type="SMART" id="SM00432">
    <property type="entry name" value="MADS"/>
    <property type="match status" value="1"/>
</dbReference>
<comment type="caution">
    <text evidence="8">The sequence shown here is derived from an EMBL/GenBank/DDBJ whole genome shotgun (WGS) entry which is preliminary data.</text>
</comment>
<dbReference type="SUPFAM" id="SSF55455">
    <property type="entry name" value="SRF-like"/>
    <property type="match status" value="1"/>
</dbReference>